<sequence>MKTSNQPGSAKITNLQALEGGSGSQLNRLMEEAQVKNYLVNNPDFLAKNPQLLGHIELNHGFDQTTSLVERQIKVLRDRNQVMQGQLVEMLQAAHSNEQLLIQCNHFMLTLLQAESFAILTTQIIDMLKQDFDLDDAALVLVGEYPQNDNIKRVADAAEIKSVLNCQFPDSEPLCGRLELNAKTTLFGEKAEVLQSFALIPLGNECEKGLLALASQDVARFDPDMGTLFIELIAKLVAHLTSRYEINQG</sequence>
<dbReference type="OrthoDB" id="8525200at2"/>
<evidence type="ECO:0000313" key="3">
    <source>
        <dbReference type="Proteomes" id="UP000317839"/>
    </source>
</evidence>
<proteinExistence type="predicted"/>
<evidence type="ECO:0000313" key="1">
    <source>
        <dbReference type="EMBL" id="TQV72002.1"/>
    </source>
</evidence>
<organism evidence="2 3">
    <name type="scientific">Aliikangiella marina</name>
    <dbReference type="NCBI Taxonomy" id="1712262"/>
    <lineage>
        <taxon>Bacteria</taxon>
        <taxon>Pseudomonadati</taxon>
        <taxon>Pseudomonadota</taxon>
        <taxon>Gammaproteobacteria</taxon>
        <taxon>Oceanospirillales</taxon>
        <taxon>Pleioneaceae</taxon>
        <taxon>Aliikangiella</taxon>
    </lineage>
</organism>
<dbReference type="InterPro" id="IPR029016">
    <property type="entry name" value="GAF-like_dom_sf"/>
</dbReference>
<dbReference type="InterPro" id="IPR007435">
    <property type="entry name" value="DUF484"/>
</dbReference>
<evidence type="ECO:0000313" key="2">
    <source>
        <dbReference type="EMBL" id="TQV72055.1"/>
    </source>
</evidence>
<dbReference type="Gene3D" id="3.30.450.40">
    <property type="match status" value="1"/>
</dbReference>
<comment type="caution">
    <text evidence="2">The sequence shown here is derived from an EMBL/GenBank/DDBJ whole genome shotgun (WGS) entry which is preliminary data.</text>
</comment>
<keyword evidence="3" id="KW-1185">Reference proteome</keyword>
<dbReference type="EMBL" id="VIKR01000005">
    <property type="protein sequence ID" value="TQV72055.1"/>
    <property type="molecule type" value="Genomic_DNA"/>
</dbReference>
<dbReference type="PANTHER" id="PTHR38765:SF1">
    <property type="entry name" value="DUF484 DOMAIN-CONTAINING PROTEIN"/>
    <property type="match status" value="1"/>
</dbReference>
<dbReference type="EMBL" id="VIKR01000005">
    <property type="protein sequence ID" value="TQV72002.1"/>
    <property type="molecule type" value="Genomic_DNA"/>
</dbReference>
<gene>
    <name evidence="1" type="ORF">FLL45_17410</name>
    <name evidence="2" type="ORF">FLL45_17690</name>
</gene>
<dbReference type="Pfam" id="PF04340">
    <property type="entry name" value="DUF484"/>
    <property type="match status" value="1"/>
</dbReference>
<dbReference type="PANTHER" id="PTHR38765">
    <property type="entry name" value="DUF484 DOMAIN-CONTAINING PROTEIN"/>
    <property type="match status" value="1"/>
</dbReference>
<protein>
    <submittedName>
        <fullName evidence="2">DUF484 family protein</fullName>
    </submittedName>
</protein>
<dbReference type="RefSeq" id="WP_142943382.1">
    <property type="nucleotide sequence ID" value="NZ_VIKR01000005.1"/>
</dbReference>
<name>A0A545T4D5_9GAMM</name>
<dbReference type="Proteomes" id="UP000317839">
    <property type="component" value="Unassembled WGS sequence"/>
</dbReference>
<accession>A0A545T4D5</accession>
<reference evidence="2 3" key="1">
    <citation type="submission" date="2019-06" db="EMBL/GenBank/DDBJ databases">
        <title>Draft genome of Aliikangiella marina GYP-15.</title>
        <authorList>
            <person name="Wang G."/>
        </authorList>
    </citation>
    <scope>NUCLEOTIDE SEQUENCE [LARGE SCALE GENOMIC DNA]</scope>
    <source>
        <strain evidence="2 3">GYP-15</strain>
    </source>
</reference>
<dbReference type="AlphaFoldDB" id="A0A545T4D5"/>